<dbReference type="EMBL" id="JAPCWZ010000003">
    <property type="protein sequence ID" value="KAK8874550.1"/>
    <property type="molecule type" value="Genomic_DNA"/>
</dbReference>
<protein>
    <submittedName>
        <fullName evidence="2">Uncharacterized protein</fullName>
    </submittedName>
</protein>
<name>A0ABR2J9Q6_9PEZI</name>
<sequence length="177" mass="19729">MDTFASLHAEVMALIAELDRGQKDTEKLKKAHDEKNRIEWEAWKAAGCPNMLAKDEEEYCEWKEVGFPMWFTVKSLKTMEPVGDPEHPKDHNSEHDTTEDTKTLGKAKAAEPSSVAAVEEASGPSNAITSTPLPEEKRSILGGGPSVEFVFDDTYRKEQKEYMKANGLQGLSASRWA</sequence>
<comment type="caution">
    <text evidence="2">The sequence shown here is derived from an EMBL/GenBank/DDBJ whole genome shotgun (WGS) entry which is preliminary data.</text>
</comment>
<evidence type="ECO:0000256" key="1">
    <source>
        <dbReference type="SAM" id="MobiDB-lite"/>
    </source>
</evidence>
<accession>A0ABR2J9Q6</accession>
<reference evidence="2 3" key="1">
    <citation type="journal article" date="2024" name="IMA Fungus">
        <title>Apiospora arundinis, a panoply of carbohydrate-active enzymes and secondary metabolites.</title>
        <authorList>
            <person name="Sorensen T."/>
            <person name="Petersen C."/>
            <person name="Muurmann A.T."/>
            <person name="Christiansen J.V."/>
            <person name="Brundto M.L."/>
            <person name="Overgaard C.K."/>
            <person name="Boysen A.T."/>
            <person name="Wollenberg R.D."/>
            <person name="Larsen T.O."/>
            <person name="Sorensen J.L."/>
            <person name="Nielsen K.L."/>
            <person name="Sondergaard T.E."/>
        </authorList>
    </citation>
    <scope>NUCLEOTIDE SEQUENCE [LARGE SCALE GENOMIC DNA]</scope>
    <source>
        <strain evidence="2 3">AAU 773</strain>
    </source>
</reference>
<organism evidence="2 3">
    <name type="scientific">Apiospora arundinis</name>
    <dbReference type="NCBI Taxonomy" id="335852"/>
    <lineage>
        <taxon>Eukaryota</taxon>
        <taxon>Fungi</taxon>
        <taxon>Dikarya</taxon>
        <taxon>Ascomycota</taxon>
        <taxon>Pezizomycotina</taxon>
        <taxon>Sordariomycetes</taxon>
        <taxon>Xylariomycetidae</taxon>
        <taxon>Amphisphaeriales</taxon>
        <taxon>Apiosporaceae</taxon>
        <taxon>Apiospora</taxon>
    </lineage>
</organism>
<feature type="compositionally biased region" description="Basic and acidic residues" evidence="1">
    <location>
        <begin position="84"/>
        <end position="103"/>
    </location>
</feature>
<gene>
    <name evidence="2" type="ORF">PGQ11_005064</name>
</gene>
<keyword evidence="3" id="KW-1185">Reference proteome</keyword>
<feature type="region of interest" description="Disordered" evidence="1">
    <location>
        <begin position="79"/>
        <end position="146"/>
    </location>
</feature>
<feature type="compositionally biased region" description="Low complexity" evidence="1">
    <location>
        <begin position="106"/>
        <end position="125"/>
    </location>
</feature>
<evidence type="ECO:0000313" key="3">
    <source>
        <dbReference type="Proteomes" id="UP001390339"/>
    </source>
</evidence>
<evidence type="ECO:0000313" key="2">
    <source>
        <dbReference type="EMBL" id="KAK8874550.1"/>
    </source>
</evidence>
<dbReference type="Proteomes" id="UP001390339">
    <property type="component" value="Unassembled WGS sequence"/>
</dbReference>
<proteinExistence type="predicted"/>